<keyword evidence="1" id="KW-0433">Leucine-rich repeat</keyword>
<dbReference type="InterPro" id="IPR032675">
    <property type="entry name" value="LRR_dom_sf"/>
</dbReference>
<keyword evidence="3" id="KW-0677">Repeat</keyword>
<evidence type="ECO:0000256" key="3">
    <source>
        <dbReference type="ARBA" id="ARBA00022737"/>
    </source>
</evidence>
<name>A0A914URV1_9BILA</name>
<evidence type="ECO:0000256" key="2">
    <source>
        <dbReference type="ARBA" id="ARBA00022729"/>
    </source>
</evidence>
<dbReference type="PANTHER" id="PTHR24373">
    <property type="entry name" value="SLIT RELATED LEUCINE-RICH REPEAT NEURONAL PROTEIN"/>
    <property type="match status" value="1"/>
</dbReference>
<keyword evidence="2 4" id="KW-0732">Signal</keyword>
<protein>
    <submittedName>
        <fullName evidence="6">Uncharacterized protein</fullName>
    </submittedName>
</protein>
<evidence type="ECO:0000256" key="4">
    <source>
        <dbReference type="SAM" id="SignalP"/>
    </source>
</evidence>
<dbReference type="PANTHER" id="PTHR24373:SF275">
    <property type="entry name" value="TIR DOMAIN-CONTAINING PROTEIN"/>
    <property type="match status" value="1"/>
</dbReference>
<dbReference type="Proteomes" id="UP000887566">
    <property type="component" value="Unplaced"/>
</dbReference>
<dbReference type="InterPro" id="IPR001611">
    <property type="entry name" value="Leu-rich_rpt"/>
</dbReference>
<evidence type="ECO:0000313" key="6">
    <source>
        <dbReference type="WBParaSite" id="PSAMB.scaffold120size76228.g2155.t1"/>
    </source>
</evidence>
<dbReference type="WBParaSite" id="PSAMB.scaffold120size76228.g2155.t1">
    <property type="protein sequence ID" value="PSAMB.scaffold120size76228.g2155.t1"/>
    <property type="gene ID" value="PSAMB.scaffold120size76228.g2155"/>
</dbReference>
<proteinExistence type="predicted"/>
<keyword evidence="5" id="KW-1185">Reference proteome</keyword>
<accession>A0A914URV1</accession>
<dbReference type="AlphaFoldDB" id="A0A914URV1"/>
<dbReference type="Gene3D" id="3.80.10.10">
    <property type="entry name" value="Ribonuclease Inhibitor"/>
    <property type="match status" value="1"/>
</dbReference>
<feature type="chain" id="PRO_5038070406" evidence="4">
    <location>
        <begin position="17"/>
        <end position="345"/>
    </location>
</feature>
<feature type="signal peptide" evidence="4">
    <location>
        <begin position="1"/>
        <end position="16"/>
    </location>
</feature>
<evidence type="ECO:0000256" key="1">
    <source>
        <dbReference type="ARBA" id="ARBA00022614"/>
    </source>
</evidence>
<dbReference type="InterPro" id="IPR050328">
    <property type="entry name" value="Dev_Immune_Receptor"/>
</dbReference>
<organism evidence="5 6">
    <name type="scientific">Plectus sambesii</name>
    <dbReference type="NCBI Taxonomy" id="2011161"/>
    <lineage>
        <taxon>Eukaryota</taxon>
        <taxon>Metazoa</taxon>
        <taxon>Ecdysozoa</taxon>
        <taxon>Nematoda</taxon>
        <taxon>Chromadorea</taxon>
        <taxon>Plectida</taxon>
        <taxon>Plectina</taxon>
        <taxon>Plectoidea</taxon>
        <taxon>Plectidae</taxon>
        <taxon>Plectus</taxon>
    </lineage>
</organism>
<dbReference type="SMART" id="SM00369">
    <property type="entry name" value="LRR_TYP"/>
    <property type="match status" value="3"/>
</dbReference>
<dbReference type="InterPro" id="IPR003591">
    <property type="entry name" value="Leu-rich_rpt_typical-subtyp"/>
</dbReference>
<evidence type="ECO:0000313" key="5">
    <source>
        <dbReference type="Proteomes" id="UP000887566"/>
    </source>
</evidence>
<dbReference type="Pfam" id="PF13855">
    <property type="entry name" value="LRR_8"/>
    <property type="match status" value="1"/>
</dbReference>
<reference evidence="6" key="1">
    <citation type="submission" date="2022-11" db="UniProtKB">
        <authorList>
            <consortium name="WormBaseParasite"/>
        </authorList>
    </citation>
    <scope>IDENTIFICATION</scope>
</reference>
<dbReference type="SUPFAM" id="SSF52058">
    <property type="entry name" value="L domain-like"/>
    <property type="match status" value="1"/>
</dbReference>
<sequence>MWRLKFLWVWMVSVEAICEFPQHCCQVLCADQAASCLNARRVHCLQMSSLLELYNALILDQYSIDDHFIFSGPQRLSVQFVNINILENAYFVDYPDLFTLQLYFCGIRAMKPNAFEGQRRLRLLQLVGVDLPDFDLALLRHVPRGITRSSFVESIHCSDASLVLPHLREMDLSANGLAEIEHGLFDHTPDLQVINLSNNELQWLPNDPFSNCTALHTINLSGNMLKSLHPDIFTNIHPMATIRLRNNPLKCQMPTFHAIMNAIRAPRQVLIDWKVDDYPITVQVLAAACQVHKEYLKKLADEMIIVRSVVAQSSATLPQCRASLSTVGIALLISLLLAQFKNKAC</sequence>